<accession>A0A9P1D4Q4</accession>
<dbReference type="SUPFAM" id="SSF52047">
    <property type="entry name" value="RNI-like"/>
    <property type="match status" value="1"/>
</dbReference>
<comment type="caution">
    <text evidence="2">The sequence shown here is derived from an EMBL/GenBank/DDBJ whole genome shotgun (WGS) entry which is preliminary data.</text>
</comment>
<evidence type="ECO:0000313" key="1">
    <source>
        <dbReference type="EMBL" id="CAI3976226.1"/>
    </source>
</evidence>
<evidence type="ECO:0000313" key="2">
    <source>
        <dbReference type="EMBL" id="CAI4001936.1"/>
    </source>
</evidence>
<organism evidence="2">
    <name type="scientific">Cladocopium goreaui</name>
    <dbReference type="NCBI Taxonomy" id="2562237"/>
    <lineage>
        <taxon>Eukaryota</taxon>
        <taxon>Sar</taxon>
        <taxon>Alveolata</taxon>
        <taxon>Dinophyceae</taxon>
        <taxon>Suessiales</taxon>
        <taxon>Symbiodiniaceae</taxon>
        <taxon>Cladocopium</taxon>
    </lineage>
</organism>
<dbReference type="EMBL" id="CAMXCT010003011">
    <property type="protein sequence ID" value="CAI4001936.1"/>
    <property type="molecule type" value="Genomic_DNA"/>
</dbReference>
<dbReference type="EMBL" id="CAMXCT030003011">
    <property type="protein sequence ID" value="CAL4789248.1"/>
    <property type="molecule type" value="Genomic_DNA"/>
</dbReference>
<dbReference type="EMBL" id="CAMXCT020003011">
    <property type="protein sequence ID" value="CAL1155311.1"/>
    <property type="molecule type" value="Genomic_DNA"/>
</dbReference>
<protein>
    <submittedName>
        <fullName evidence="2">Uncharacterized protein</fullName>
    </submittedName>
</protein>
<dbReference type="Gene3D" id="3.80.10.10">
    <property type="entry name" value="Ribonuclease Inhibitor"/>
    <property type="match status" value="1"/>
</dbReference>
<keyword evidence="4" id="KW-1185">Reference proteome</keyword>
<proteinExistence type="predicted"/>
<dbReference type="AlphaFoldDB" id="A0A9P1D4Q4"/>
<gene>
    <name evidence="2" type="ORF">C1SCF055_LOCUS27929</name>
    <name evidence="1" type="ORF">C1SCF055_LOCUS4463</name>
</gene>
<dbReference type="InterPro" id="IPR032675">
    <property type="entry name" value="LRR_dom_sf"/>
</dbReference>
<reference evidence="3 4" key="2">
    <citation type="submission" date="2024-05" db="EMBL/GenBank/DDBJ databases">
        <authorList>
            <person name="Chen Y."/>
            <person name="Shah S."/>
            <person name="Dougan E. K."/>
            <person name="Thang M."/>
            <person name="Chan C."/>
        </authorList>
    </citation>
    <scope>NUCLEOTIDE SEQUENCE [LARGE SCALE GENOMIC DNA]</scope>
</reference>
<evidence type="ECO:0000313" key="3">
    <source>
        <dbReference type="EMBL" id="CAL4763538.1"/>
    </source>
</evidence>
<evidence type="ECO:0000313" key="4">
    <source>
        <dbReference type="Proteomes" id="UP001152797"/>
    </source>
</evidence>
<dbReference type="EMBL" id="CAMXCT020000253">
    <property type="protein sequence ID" value="CAL1129601.1"/>
    <property type="molecule type" value="Genomic_DNA"/>
</dbReference>
<dbReference type="EMBL" id="CAMXCT030000253">
    <property type="protein sequence ID" value="CAL4763538.1"/>
    <property type="molecule type" value="Genomic_DNA"/>
</dbReference>
<dbReference type="EMBL" id="CAMXCT010000253">
    <property type="protein sequence ID" value="CAI3976226.1"/>
    <property type="molecule type" value="Genomic_DNA"/>
</dbReference>
<name>A0A9P1D4Q4_9DINO</name>
<dbReference type="Proteomes" id="UP001152797">
    <property type="component" value="Unassembled WGS sequence"/>
</dbReference>
<reference evidence="2" key="1">
    <citation type="submission" date="2022-10" db="EMBL/GenBank/DDBJ databases">
        <authorList>
            <person name="Chen Y."/>
            <person name="Dougan E. K."/>
            <person name="Chan C."/>
            <person name="Rhodes N."/>
            <person name="Thang M."/>
        </authorList>
    </citation>
    <scope>NUCLEOTIDE SEQUENCE</scope>
</reference>
<sequence>MILEPSVFLGFAPYLGHRSLQICAASCRQSFDHAYVSDVWHAVDFSQWRPLEGHIEPGDMDLIFALKRVPPGRLRRLVLRSRRISNDGFSAILLMQNQVEELVIDTNLTHLGSASCSCLSGDALALAPSLRRLELLGLPLSALAMSDGMDGRVSLETLVLQLPTLQDLQAIPGLKTLKMLEVFPPAISFNSLGMLLPEVQLFNEALLRIFNSCQQLQQVRLWGFYILDTMMLRALCNLPKLEELHGYYREDVDRTTLSALSRKCVNVHLALPP</sequence>